<dbReference type="InterPro" id="IPR000182">
    <property type="entry name" value="GNAT_dom"/>
</dbReference>
<dbReference type="InterPro" id="IPR053144">
    <property type="entry name" value="Acetyltransferase_Butenolide"/>
</dbReference>
<dbReference type="CDD" id="cd04301">
    <property type="entry name" value="NAT_SF"/>
    <property type="match status" value="1"/>
</dbReference>
<comment type="caution">
    <text evidence="2">The sequence shown here is derived from an EMBL/GenBank/DDBJ whole genome shotgun (WGS) entry which is preliminary data.</text>
</comment>
<keyword evidence="3" id="KW-1185">Reference proteome</keyword>
<dbReference type="InterPro" id="IPR016181">
    <property type="entry name" value="Acyl_CoA_acyltransferase"/>
</dbReference>
<evidence type="ECO:0000313" key="3">
    <source>
        <dbReference type="Proteomes" id="UP001500506"/>
    </source>
</evidence>
<evidence type="ECO:0000313" key="2">
    <source>
        <dbReference type="EMBL" id="GAA1763284.1"/>
    </source>
</evidence>
<dbReference type="EMBL" id="BAAANH010000005">
    <property type="protein sequence ID" value="GAA1763284.1"/>
    <property type="molecule type" value="Genomic_DNA"/>
</dbReference>
<dbReference type="SUPFAM" id="SSF55729">
    <property type="entry name" value="Acyl-CoA N-acyltransferases (Nat)"/>
    <property type="match status" value="1"/>
</dbReference>
<name>A0ABN2KQQ7_9MICO</name>
<accession>A0ABN2KQQ7</accession>
<dbReference type="PANTHER" id="PTHR43233:SF1">
    <property type="entry name" value="FAMILY N-ACETYLTRANSFERASE, PUTATIVE (AFU_ORTHOLOGUE AFUA_6G03350)-RELATED"/>
    <property type="match status" value="1"/>
</dbReference>
<gene>
    <name evidence="2" type="ORF">GCM10009747_23500</name>
</gene>
<dbReference type="PROSITE" id="PS51186">
    <property type="entry name" value="GNAT"/>
    <property type="match status" value="1"/>
</dbReference>
<dbReference type="Gene3D" id="3.40.630.30">
    <property type="match status" value="1"/>
</dbReference>
<dbReference type="PANTHER" id="PTHR43233">
    <property type="entry name" value="FAMILY N-ACETYLTRANSFERASE, PUTATIVE (AFU_ORTHOLOGUE AFUA_6G03350)-RELATED"/>
    <property type="match status" value="1"/>
</dbReference>
<dbReference type="Proteomes" id="UP001500506">
    <property type="component" value="Unassembled WGS sequence"/>
</dbReference>
<dbReference type="RefSeq" id="WP_232499941.1">
    <property type="nucleotide sequence ID" value="NZ_BAAANH010000005.1"/>
</dbReference>
<evidence type="ECO:0000259" key="1">
    <source>
        <dbReference type="PROSITE" id="PS51186"/>
    </source>
</evidence>
<reference evidence="2 3" key="1">
    <citation type="journal article" date="2019" name="Int. J. Syst. Evol. Microbiol.">
        <title>The Global Catalogue of Microorganisms (GCM) 10K type strain sequencing project: providing services to taxonomists for standard genome sequencing and annotation.</title>
        <authorList>
            <consortium name="The Broad Institute Genomics Platform"/>
            <consortium name="The Broad Institute Genome Sequencing Center for Infectious Disease"/>
            <person name="Wu L."/>
            <person name="Ma J."/>
        </authorList>
    </citation>
    <scope>NUCLEOTIDE SEQUENCE [LARGE SCALE GENOMIC DNA]</scope>
    <source>
        <strain evidence="2 3">JCM 14319</strain>
    </source>
</reference>
<protein>
    <submittedName>
        <fullName evidence="2">GNAT family N-acetyltransferase</fullName>
    </submittedName>
</protein>
<organism evidence="2 3">
    <name type="scientific">Agromyces humatus</name>
    <dbReference type="NCBI Taxonomy" id="279573"/>
    <lineage>
        <taxon>Bacteria</taxon>
        <taxon>Bacillati</taxon>
        <taxon>Actinomycetota</taxon>
        <taxon>Actinomycetes</taxon>
        <taxon>Micrococcales</taxon>
        <taxon>Microbacteriaceae</taxon>
        <taxon>Agromyces</taxon>
    </lineage>
</organism>
<feature type="domain" description="N-acetyltransferase" evidence="1">
    <location>
        <begin position="5"/>
        <end position="139"/>
    </location>
</feature>
<proteinExistence type="predicted"/>
<sequence>MPDDLFFSDDPDRLDRGRIHAWLAEESYWAEGRPRATQDAAIDASWNFGVYDAVTGEQLAYARVVTDRATFAWLCDVFVAAGARGRGVGVALVDGVMAALEPLGLKRILLATGDAHGLYERFGFRPLERPHDWMARPGILTPR</sequence>
<dbReference type="Pfam" id="PF00583">
    <property type="entry name" value="Acetyltransf_1"/>
    <property type="match status" value="1"/>
</dbReference>